<dbReference type="InterPro" id="IPR036514">
    <property type="entry name" value="SGNH_hydro_sf"/>
</dbReference>
<dbReference type="Gene3D" id="2.60.40.10">
    <property type="entry name" value="Immunoglobulins"/>
    <property type="match status" value="1"/>
</dbReference>
<organism evidence="4 5">
    <name type="scientific">Bifidobacterium myosotis</name>
    <dbReference type="NCBI Taxonomy" id="1630166"/>
    <lineage>
        <taxon>Bacteria</taxon>
        <taxon>Bacillati</taxon>
        <taxon>Actinomycetota</taxon>
        <taxon>Actinomycetes</taxon>
        <taxon>Bifidobacteriales</taxon>
        <taxon>Bifidobacteriaceae</taxon>
        <taxon>Bifidobacterium</taxon>
    </lineage>
</organism>
<dbReference type="PANTHER" id="PTHR22901:SF0">
    <property type="entry name" value="SIALATE O-ACETYLESTERASE"/>
    <property type="match status" value="1"/>
</dbReference>
<name>A0A261FPM4_9BIFI</name>
<evidence type="ECO:0000259" key="3">
    <source>
        <dbReference type="Pfam" id="PF03629"/>
    </source>
</evidence>
<dbReference type="Proteomes" id="UP000216871">
    <property type="component" value="Unassembled WGS sequence"/>
</dbReference>
<dbReference type="InterPro" id="IPR013783">
    <property type="entry name" value="Ig-like_fold"/>
</dbReference>
<dbReference type="SUPFAM" id="SSF49785">
    <property type="entry name" value="Galactose-binding domain-like"/>
    <property type="match status" value="1"/>
</dbReference>
<sequence>MLRLPKLLDDGCVLQASMPITIWGWAEPSADVSVSVQNRAGSTTAGDDGSWSVTLDSLEPGGPFTLSVEGSDGSRITREVYAGEVYLCSGQSNMELPMAWVRPEYASEFSRPADPLLRQYKVIPEYDFAGSHDDHTDARWTACDAQGTAEFSQIGYFFGRMMREHLGVPVGLLNVSLGGSPIESWMDKASLRRFPDMLSILRQYAGEGVGVKRSEDSIAARDEWYRALGYDAAPDTGSYLPLGQWPWRHDDEAPADDLQWHDITLPNWFADQGLAGFRGELELRKIVYLPAHMEERPAFLRLGTMADAEHTWLNGYLLGGRTNQYEPRDYEIPAGVLHGGANELRLRLVCEHDTGRVTPGKAMTLSVGDDVIDVSGIWRYAIVTVAQTDCPWEDFVRWKPTALYNTMLAPCFPYRVRAALWYQGESNTGDSAPEYRDLLESMIGLWRRQWHQERLPFLIVQLPNFAIDCVEDGGWPVVREAQWQVAQTVADVATVVAIDAGDWNDLHPTHKKIIANRLFQAARQLVYGESNDYRQPCLAQVHIEGSAVELTFEDRMTVRATGAGWPQSAPSALATLDGKAPGEFTFVWNDGGCVPARATIDSNRVTVPMPARTPDELRYAWRNNPDNGLLCNAQGVPVTPLRVSLRALMQPPASSADGNDEAGTTGQGVER</sequence>
<feature type="domain" description="Sialate O-acetylesterase" evidence="3">
    <location>
        <begin position="397"/>
        <end position="510"/>
    </location>
</feature>
<comment type="caution">
    <text evidence="4">The sequence shown here is derived from an EMBL/GenBank/DDBJ whole genome shotgun (WGS) entry which is preliminary data.</text>
</comment>
<dbReference type="InterPro" id="IPR008979">
    <property type="entry name" value="Galactose-bd-like_sf"/>
</dbReference>
<reference evidence="4 5" key="1">
    <citation type="journal article" date="2017" name="BMC Genomics">
        <title>Comparative genomic and phylogenomic analyses of the Bifidobacteriaceae family.</title>
        <authorList>
            <person name="Lugli G.A."/>
            <person name="Milani C."/>
            <person name="Turroni F."/>
            <person name="Duranti S."/>
            <person name="Mancabelli L."/>
            <person name="Mangifesta M."/>
            <person name="Ferrario C."/>
            <person name="Modesto M."/>
            <person name="Mattarelli P."/>
            <person name="Jiri K."/>
            <person name="van Sinderen D."/>
            <person name="Ventura M."/>
        </authorList>
    </citation>
    <scope>NUCLEOTIDE SEQUENCE [LARGE SCALE GENOMIC DNA]</scope>
    <source>
        <strain evidence="4 5">DSM 100196</strain>
    </source>
</reference>
<dbReference type="AlphaFoldDB" id="A0A261FPM4"/>
<gene>
    <name evidence="4" type="ORF">BMYO_0406</name>
</gene>
<dbReference type="Gene3D" id="2.60.120.260">
    <property type="entry name" value="Galactose-binding domain-like"/>
    <property type="match status" value="1"/>
</dbReference>
<dbReference type="Pfam" id="PF03629">
    <property type="entry name" value="SASA"/>
    <property type="match status" value="1"/>
</dbReference>
<proteinExistence type="predicted"/>
<dbReference type="PANTHER" id="PTHR22901">
    <property type="entry name" value="SIALATE O-ACETYLESTERASE"/>
    <property type="match status" value="1"/>
</dbReference>
<dbReference type="SUPFAM" id="SSF52266">
    <property type="entry name" value="SGNH hydrolase"/>
    <property type="match status" value="1"/>
</dbReference>
<dbReference type="EMBL" id="MWWW01000004">
    <property type="protein sequence ID" value="OZG61107.1"/>
    <property type="molecule type" value="Genomic_DNA"/>
</dbReference>
<dbReference type="OrthoDB" id="9795554at2"/>
<evidence type="ECO:0000256" key="2">
    <source>
        <dbReference type="SAM" id="MobiDB-lite"/>
    </source>
</evidence>
<evidence type="ECO:0000313" key="5">
    <source>
        <dbReference type="Proteomes" id="UP000216871"/>
    </source>
</evidence>
<accession>A0A261FPM4</accession>
<evidence type="ECO:0000313" key="4">
    <source>
        <dbReference type="EMBL" id="OZG61107.1"/>
    </source>
</evidence>
<evidence type="ECO:0000256" key="1">
    <source>
        <dbReference type="ARBA" id="ARBA00022801"/>
    </source>
</evidence>
<keyword evidence="5" id="KW-1185">Reference proteome</keyword>
<dbReference type="GO" id="GO:0001681">
    <property type="term" value="F:sialate O-acetylesterase activity"/>
    <property type="evidence" value="ECO:0007669"/>
    <property type="project" value="InterPro"/>
</dbReference>
<dbReference type="RefSeq" id="WP_094666937.1">
    <property type="nucleotide sequence ID" value="NZ_MWWW01000004.1"/>
</dbReference>
<dbReference type="InterPro" id="IPR039329">
    <property type="entry name" value="SIAE"/>
</dbReference>
<feature type="region of interest" description="Disordered" evidence="2">
    <location>
        <begin position="650"/>
        <end position="671"/>
    </location>
</feature>
<dbReference type="InterPro" id="IPR005181">
    <property type="entry name" value="SASA"/>
</dbReference>
<protein>
    <submittedName>
        <fullName evidence="4">9-O-acetylesterase</fullName>
    </submittedName>
</protein>
<dbReference type="GO" id="GO:0005975">
    <property type="term" value="P:carbohydrate metabolic process"/>
    <property type="evidence" value="ECO:0007669"/>
    <property type="project" value="TreeGrafter"/>
</dbReference>
<keyword evidence="1" id="KW-0378">Hydrolase</keyword>
<dbReference type="Gene3D" id="3.40.50.1110">
    <property type="entry name" value="SGNH hydrolase"/>
    <property type="match status" value="2"/>
</dbReference>